<keyword evidence="1" id="KW-0472">Membrane</keyword>
<evidence type="ECO:0000313" key="2">
    <source>
        <dbReference type="EMBL" id="SIR42582.1"/>
    </source>
</evidence>
<reference evidence="2 3" key="1">
    <citation type="submission" date="2017-01" db="EMBL/GenBank/DDBJ databases">
        <authorList>
            <person name="Varghese N."/>
            <person name="Submissions S."/>
        </authorList>
    </citation>
    <scope>NUCLEOTIDE SEQUENCE [LARGE SCALE GENOMIC DNA]</scope>
    <source>
        <strain evidence="2 3">ATCC 23464</strain>
    </source>
</reference>
<organism evidence="2 3">
    <name type="scientific">Paenibacillus macquariensis</name>
    <dbReference type="NCBI Taxonomy" id="948756"/>
    <lineage>
        <taxon>Bacteria</taxon>
        <taxon>Bacillati</taxon>
        <taxon>Bacillota</taxon>
        <taxon>Bacilli</taxon>
        <taxon>Bacillales</taxon>
        <taxon>Paenibacillaceae</taxon>
        <taxon>Paenibacillus</taxon>
    </lineage>
</organism>
<feature type="transmembrane region" description="Helical" evidence="1">
    <location>
        <begin position="69"/>
        <end position="86"/>
    </location>
</feature>
<keyword evidence="1" id="KW-1133">Transmembrane helix</keyword>
<name>A0ABY1K8V7_9BACL</name>
<dbReference type="EMBL" id="FTNK01000013">
    <property type="protein sequence ID" value="SIR42582.1"/>
    <property type="molecule type" value="Genomic_DNA"/>
</dbReference>
<evidence type="ECO:0000313" key="3">
    <source>
        <dbReference type="Proteomes" id="UP000186666"/>
    </source>
</evidence>
<accession>A0ABY1K8V7</accession>
<feature type="transmembrane region" description="Helical" evidence="1">
    <location>
        <begin position="6"/>
        <end position="23"/>
    </location>
</feature>
<dbReference type="Proteomes" id="UP000186666">
    <property type="component" value="Unassembled WGS sequence"/>
</dbReference>
<keyword evidence="3" id="KW-1185">Reference proteome</keyword>
<gene>
    <name evidence="2" type="ORF">SAMN05421578_113146</name>
</gene>
<protein>
    <submittedName>
        <fullName evidence="2">Uncharacterized protein</fullName>
    </submittedName>
</protein>
<comment type="caution">
    <text evidence="2">The sequence shown here is derived from an EMBL/GenBank/DDBJ whole genome shotgun (WGS) entry which is preliminary data.</text>
</comment>
<feature type="transmembrane region" description="Helical" evidence="1">
    <location>
        <begin position="30"/>
        <end position="49"/>
    </location>
</feature>
<keyword evidence="1" id="KW-0812">Transmembrane</keyword>
<proteinExistence type="predicted"/>
<evidence type="ECO:0000256" key="1">
    <source>
        <dbReference type="SAM" id="Phobius"/>
    </source>
</evidence>
<sequence length="96" mass="11300">MDFILIVFSLIISTILSIFIMRNRKSKRQGMLLVFVINALILGLAYWFLYNLDQESRLFGIDFHSRYTLVVSIPVITWINFIILSFDRKRGVRAKV</sequence>